<evidence type="ECO:0000256" key="4">
    <source>
        <dbReference type="ARBA" id="ARBA00023163"/>
    </source>
</evidence>
<keyword evidence="5" id="KW-0539">Nucleus</keyword>
<evidence type="ECO:0000256" key="1">
    <source>
        <dbReference type="ARBA" id="ARBA00022723"/>
    </source>
</evidence>
<reference evidence="6 7" key="1">
    <citation type="submission" date="2015-01" db="EMBL/GenBank/DDBJ databases">
        <title>The Genome Sequence of Cladophialophora immunda CBS83496.</title>
        <authorList>
            <consortium name="The Broad Institute Genomics Platform"/>
            <person name="Cuomo C."/>
            <person name="de Hoog S."/>
            <person name="Gorbushina A."/>
            <person name="Stielow B."/>
            <person name="Teixiera M."/>
            <person name="Abouelleil A."/>
            <person name="Chapman S.B."/>
            <person name="Priest M."/>
            <person name="Young S.K."/>
            <person name="Wortman J."/>
            <person name="Nusbaum C."/>
            <person name="Birren B."/>
        </authorList>
    </citation>
    <scope>NUCLEOTIDE SEQUENCE [LARGE SCALE GENOMIC DNA]</scope>
    <source>
        <strain evidence="6 7">CBS 83496</strain>
    </source>
</reference>
<dbReference type="OrthoDB" id="654211at2759"/>
<dbReference type="PANTHER" id="PTHR47660">
    <property type="entry name" value="TRANSCRIPTION FACTOR WITH C2H2 AND ZN(2)-CYS(6) DNA BINDING DOMAIN (EUROFUNG)-RELATED-RELATED"/>
    <property type="match status" value="1"/>
</dbReference>
<keyword evidence="4" id="KW-0804">Transcription</keyword>
<evidence type="ECO:0000256" key="5">
    <source>
        <dbReference type="ARBA" id="ARBA00023242"/>
    </source>
</evidence>
<sequence>MAEWNQLRAGLDPPTPTLREALQNLYIDKRLLPGMGEFSHILLIHGLFHRTWEVEVMVTQSISHFEPSAQKQASDDLQPKLPIWPPGVPFFSRWRNAACDCLDLLHWSANATIGAASGIEHPTVLHLHLARIVLLTPLNDIVLYSHYLIRSSGEATRLFPSVSSTEAEEHRQLIQRWAIQDQYKARLAAIHAGVVFWHVRLYSINGFYESTAVALAALVFWALSAFSPKKPKLRKVGDEEGTSPPSLDICDIILIDRPTDDELVQQFVRQGHAMRANMTGVGDLFGPKGARKVLAEGQKLLLTLSSWRGITDYWLRVLNRLEKVTAAAGLGSQPAEVAIAAVE</sequence>
<organism evidence="6 7">
    <name type="scientific">Cladophialophora immunda</name>
    <dbReference type="NCBI Taxonomy" id="569365"/>
    <lineage>
        <taxon>Eukaryota</taxon>
        <taxon>Fungi</taxon>
        <taxon>Dikarya</taxon>
        <taxon>Ascomycota</taxon>
        <taxon>Pezizomycotina</taxon>
        <taxon>Eurotiomycetes</taxon>
        <taxon>Chaetothyriomycetidae</taxon>
        <taxon>Chaetothyriales</taxon>
        <taxon>Herpotrichiellaceae</taxon>
        <taxon>Cladophialophora</taxon>
    </lineage>
</organism>
<keyword evidence="3" id="KW-0805">Transcription regulation</keyword>
<gene>
    <name evidence="6" type="ORF">PV07_06705</name>
</gene>
<dbReference type="GO" id="GO:0046872">
    <property type="term" value="F:metal ion binding"/>
    <property type="evidence" value="ECO:0007669"/>
    <property type="project" value="UniProtKB-KW"/>
</dbReference>
<name>A0A0D2APA5_9EURO</name>
<dbReference type="HOGENOM" id="CLU_003864_0_0_1"/>
<evidence type="ECO:0000313" key="6">
    <source>
        <dbReference type="EMBL" id="KIW26917.1"/>
    </source>
</evidence>
<dbReference type="EMBL" id="KN847043">
    <property type="protein sequence ID" value="KIW26917.1"/>
    <property type="molecule type" value="Genomic_DNA"/>
</dbReference>
<protein>
    <recommendedName>
        <fullName evidence="8">Transcription factor domain-containing protein</fullName>
    </recommendedName>
</protein>
<evidence type="ECO:0000313" key="7">
    <source>
        <dbReference type="Proteomes" id="UP000054466"/>
    </source>
</evidence>
<accession>A0A0D2APA5</accession>
<dbReference type="RefSeq" id="XP_016247133.1">
    <property type="nucleotide sequence ID" value="XM_016393714.1"/>
</dbReference>
<proteinExistence type="predicted"/>
<evidence type="ECO:0000256" key="2">
    <source>
        <dbReference type="ARBA" id="ARBA00022833"/>
    </source>
</evidence>
<keyword evidence="1" id="KW-0479">Metal-binding</keyword>
<dbReference type="Proteomes" id="UP000054466">
    <property type="component" value="Unassembled WGS sequence"/>
</dbReference>
<evidence type="ECO:0000256" key="3">
    <source>
        <dbReference type="ARBA" id="ARBA00023015"/>
    </source>
</evidence>
<dbReference type="PANTHER" id="PTHR47660:SF7">
    <property type="entry name" value="TRANSCRIPTION FACTOR WITH C2H2 AND ZN(2)-CYS(6) DNA BINDING DOMAIN (EUROFUNG)"/>
    <property type="match status" value="1"/>
</dbReference>
<keyword evidence="2" id="KW-0862">Zinc</keyword>
<dbReference type="STRING" id="569365.A0A0D2APA5"/>
<keyword evidence="7" id="KW-1185">Reference proteome</keyword>
<dbReference type="VEuPathDB" id="FungiDB:PV07_06705"/>
<dbReference type="AlphaFoldDB" id="A0A0D2APA5"/>
<dbReference type="GeneID" id="27345899"/>
<evidence type="ECO:0008006" key="8">
    <source>
        <dbReference type="Google" id="ProtNLM"/>
    </source>
</evidence>